<protein>
    <submittedName>
        <fullName evidence="2">Uncharacterized protein</fullName>
    </submittedName>
</protein>
<keyword evidence="3" id="KW-1185">Reference proteome</keyword>
<name>A0A7J9ARF6_9ROSI</name>
<feature type="compositionally biased region" description="Basic and acidic residues" evidence="1">
    <location>
        <begin position="85"/>
        <end position="95"/>
    </location>
</feature>
<accession>A0A7J9ARF6</accession>
<evidence type="ECO:0000256" key="1">
    <source>
        <dbReference type="SAM" id="MobiDB-lite"/>
    </source>
</evidence>
<sequence length="115" mass="13291">MDLPKYEEMRQWLEGGSFLPPLDDGFMQTSRHLGSIHGTINEATSKHHQRHSIHTIHLASGKDFAQQNNIRVPNYTPDMFGPMHPKHEEEVCESKEEGEDDDEEGDNKMEFKEDN</sequence>
<gene>
    <name evidence="2" type="ORF">Golax_002326</name>
</gene>
<evidence type="ECO:0000313" key="2">
    <source>
        <dbReference type="EMBL" id="MBA0726502.1"/>
    </source>
</evidence>
<proteinExistence type="predicted"/>
<evidence type="ECO:0000313" key="3">
    <source>
        <dbReference type="Proteomes" id="UP000593574"/>
    </source>
</evidence>
<feature type="region of interest" description="Disordered" evidence="1">
    <location>
        <begin position="73"/>
        <end position="115"/>
    </location>
</feature>
<organism evidence="2 3">
    <name type="scientific">Gossypium laxum</name>
    <dbReference type="NCBI Taxonomy" id="34288"/>
    <lineage>
        <taxon>Eukaryota</taxon>
        <taxon>Viridiplantae</taxon>
        <taxon>Streptophyta</taxon>
        <taxon>Embryophyta</taxon>
        <taxon>Tracheophyta</taxon>
        <taxon>Spermatophyta</taxon>
        <taxon>Magnoliopsida</taxon>
        <taxon>eudicotyledons</taxon>
        <taxon>Gunneridae</taxon>
        <taxon>Pentapetalae</taxon>
        <taxon>rosids</taxon>
        <taxon>malvids</taxon>
        <taxon>Malvales</taxon>
        <taxon>Malvaceae</taxon>
        <taxon>Malvoideae</taxon>
        <taxon>Gossypium</taxon>
    </lineage>
</organism>
<dbReference type="EMBL" id="JABEZV010000012">
    <property type="protein sequence ID" value="MBA0726502.1"/>
    <property type="molecule type" value="Genomic_DNA"/>
</dbReference>
<reference evidence="2 3" key="1">
    <citation type="journal article" date="2019" name="Genome Biol. Evol.">
        <title>Insights into the evolution of the New World diploid cottons (Gossypium, subgenus Houzingenia) based on genome sequencing.</title>
        <authorList>
            <person name="Grover C.E."/>
            <person name="Arick M.A. 2nd"/>
            <person name="Thrash A."/>
            <person name="Conover J.L."/>
            <person name="Sanders W.S."/>
            <person name="Peterson D.G."/>
            <person name="Frelichowski J.E."/>
            <person name="Scheffler J.A."/>
            <person name="Scheffler B.E."/>
            <person name="Wendel J.F."/>
        </authorList>
    </citation>
    <scope>NUCLEOTIDE SEQUENCE [LARGE SCALE GENOMIC DNA]</scope>
    <source>
        <strain evidence="2">4</strain>
        <tissue evidence="2">Leaf</tissue>
    </source>
</reference>
<feature type="compositionally biased region" description="Acidic residues" evidence="1">
    <location>
        <begin position="96"/>
        <end position="105"/>
    </location>
</feature>
<feature type="compositionally biased region" description="Basic and acidic residues" evidence="1">
    <location>
        <begin position="106"/>
        <end position="115"/>
    </location>
</feature>
<dbReference type="AlphaFoldDB" id="A0A7J9ARF6"/>
<dbReference type="Proteomes" id="UP000593574">
    <property type="component" value="Unassembled WGS sequence"/>
</dbReference>
<comment type="caution">
    <text evidence="2">The sequence shown here is derived from an EMBL/GenBank/DDBJ whole genome shotgun (WGS) entry which is preliminary data.</text>
</comment>